<dbReference type="AlphaFoldDB" id="A0AAD5M641"/>
<keyword evidence="8" id="KW-0812">Transmembrane</keyword>
<evidence type="ECO:0000256" key="6">
    <source>
        <dbReference type="ARBA" id="ARBA00023163"/>
    </source>
</evidence>
<keyword evidence="8" id="KW-0472">Membrane</keyword>
<evidence type="ECO:0000256" key="3">
    <source>
        <dbReference type="ARBA" id="ARBA00022478"/>
    </source>
</evidence>
<dbReference type="Pfam" id="PF01194">
    <property type="entry name" value="RNA_pol_N"/>
    <property type="match status" value="1"/>
</dbReference>
<evidence type="ECO:0000313" key="9">
    <source>
        <dbReference type="EMBL" id="KAJ0395955.1"/>
    </source>
</evidence>
<evidence type="ECO:0000313" key="10">
    <source>
        <dbReference type="Proteomes" id="UP001209570"/>
    </source>
</evidence>
<dbReference type="InterPro" id="IPR032675">
    <property type="entry name" value="LRR_dom_sf"/>
</dbReference>
<reference evidence="9" key="1">
    <citation type="submission" date="2021-12" db="EMBL/GenBank/DDBJ databases">
        <title>Prjna785345.</title>
        <authorList>
            <person name="Rujirawat T."/>
            <person name="Krajaejun T."/>
        </authorList>
    </citation>
    <scope>NUCLEOTIDE SEQUENCE</scope>
    <source>
        <strain evidence="9">Pi057C3</strain>
    </source>
</reference>
<keyword evidence="5" id="KW-0862">Zinc</keyword>
<proteinExistence type="inferred from homology"/>
<gene>
    <name evidence="9" type="ORF">P43SY_003315</name>
</gene>
<dbReference type="GO" id="GO:0005736">
    <property type="term" value="C:RNA polymerase I complex"/>
    <property type="evidence" value="ECO:0007669"/>
    <property type="project" value="TreeGrafter"/>
</dbReference>
<dbReference type="InterPro" id="IPR020789">
    <property type="entry name" value="RNA_pol_suN_Zn-BS"/>
</dbReference>
<evidence type="ECO:0000256" key="5">
    <source>
        <dbReference type="ARBA" id="ARBA00022833"/>
    </source>
</evidence>
<keyword evidence="3" id="KW-0240">DNA-directed RNA polymerase</keyword>
<dbReference type="PANTHER" id="PTHR23431">
    <property type="entry name" value="DNA-DIRECTED RNA POLYMERASES I, II, AND III SUBUNIT RPABC5 FAMILY MEMBER"/>
    <property type="match status" value="1"/>
</dbReference>
<evidence type="ECO:0000256" key="2">
    <source>
        <dbReference type="ARBA" id="ARBA00020813"/>
    </source>
</evidence>
<dbReference type="InterPro" id="IPR023580">
    <property type="entry name" value="RNA_pol_su_RPB10"/>
</dbReference>
<dbReference type="PANTHER" id="PTHR23431:SF3">
    <property type="entry name" value="DNA-DIRECTED RNA POLYMERASES I, II, AND III SUBUNIT RPABC5"/>
    <property type="match status" value="1"/>
</dbReference>
<keyword evidence="10" id="KW-1185">Reference proteome</keyword>
<dbReference type="PROSITE" id="PS01112">
    <property type="entry name" value="RNA_POL_N_8KD"/>
    <property type="match status" value="1"/>
</dbReference>
<dbReference type="GO" id="GO:0042797">
    <property type="term" value="P:tRNA transcription by RNA polymerase III"/>
    <property type="evidence" value="ECO:0007669"/>
    <property type="project" value="TreeGrafter"/>
</dbReference>
<dbReference type="GO" id="GO:0006360">
    <property type="term" value="P:transcription by RNA polymerase I"/>
    <property type="evidence" value="ECO:0007669"/>
    <property type="project" value="TreeGrafter"/>
</dbReference>
<feature type="transmembrane region" description="Helical" evidence="8">
    <location>
        <begin position="77"/>
        <end position="100"/>
    </location>
</feature>
<dbReference type="GO" id="GO:0003899">
    <property type="term" value="F:DNA-directed RNA polymerase activity"/>
    <property type="evidence" value="ECO:0007669"/>
    <property type="project" value="InterPro"/>
</dbReference>
<dbReference type="Proteomes" id="UP001209570">
    <property type="component" value="Unassembled WGS sequence"/>
</dbReference>
<evidence type="ECO:0000256" key="8">
    <source>
        <dbReference type="SAM" id="Phobius"/>
    </source>
</evidence>
<comment type="similarity">
    <text evidence="7">Belongs to the archaeal Rpo10/eukaryotic RPB10 RNA polymerase subunit family.</text>
</comment>
<dbReference type="NCBIfam" id="NF003089">
    <property type="entry name" value="PRK04016.1"/>
    <property type="match status" value="1"/>
</dbReference>
<feature type="transmembrane region" description="Helical" evidence="8">
    <location>
        <begin position="263"/>
        <end position="282"/>
    </location>
</feature>
<sequence length="696" mass="76690">MIVPVRCFTCGKVLANKWETYLGLLRADYTERDALDELSLKRYCCRRMMLTHVDLIEKLLHYNTGDSQVMRRDALHALVILLHAVAIAHLAAACALFEALTTLEIYYVKLLTTEDNPQAAFHAIAAVYALVAVLHLGQLTRLVLGRRGRCSRRAPLRHIAVQPAASKPRSLRWLDSVRELGSETGPFGVRGKRFHEFFLARKLAQIASEAYQASRLSGSMLRQWLSSTVVAVLAFNCLSVPVLDLGFARDSERRRIASLACDLVATVVMGLAVPIATLWPYYRAWDASIPGYADELLYDDVWFIAGTLEMRELLSPAPLNVLVKLYPFLDMCLALDGLTRLSHTASVSSSRSRGRTKAAGVAIMPRHRARRSARRFGPTVAALALLLSALALHLHARAVVAPAASTCRVRVFPWGTSSQPSCAVLTVNCARLGLSSPEEIAAVLRQFDPTRVVSVIFMHCARLEIPPEIQRLTELVGVEIYNSTLVDWPARAAFTAQAQRRLAFVALVHLQLAALPTGLLLEPLPALVDVELSVTNLTALPPDLGRTWPNLDTFVIEHSQLAALSAASLRGLRELTVLSVLGNRLHALDDDLFGTAWLEDVRFAWNPSVQSVPLSLAQSRATLGYLDIRHTNVSALPPWLLDGASSRASPAELRQRHFGHTPLCRQAQSSLDCAVDVDPMDAGVYPLHVTRPYRQV</sequence>
<dbReference type="EMBL" id="JAKCXM010000317">
    <property type="protein sequence ID" value="KAJ0395955.1"/>
    <property type="molecule type" value="Genomic_DNA"/>
</dbReference>
<dbReference type="Gene3D" id="1.10.10.60">
    <property type="entry name" value="Homeodomain-like"/>
    <property type="match status" value="1"/>
</dbReference>
<feature type="transmembrane region" description="Helical" evidence="8">
    <location>
        <begin position="376"/>
        <end position="396"/>
    </location>
</feature>
<comment type="subcellular location">
    <subcellularLocation>
        <location evidence="1">Nucleus</location>
    </subcellularLocation>
</comment>
<evidence type="ECO:0000256" key="7">
    <source>
        <dbReference type="ARBA" id="ARBA00025720"/>
    </source>
</evidence>
<dbReference type="GO" id="GO:0008270">
    <property type="term" value="F:zinc ion binding"/>
    <property type="evidence" value="ECO:0007669"/>
    <property type="project" value="InterPro"/>
</dbReference>
<feature type="transmembrane region" description="Helical" evidence="8">
    <location>
        <begin position="224"/>
        <end position="243"/>
    </location>
</feature>
<accession>A0AAD5M641</accession>
<comment type="caution">
    <text evidence="9">The sequence shown here is derived from an EMBL/GenBank/DDBJ whole genome shotgun (WGS) entry which is preliminary data.</text>
</comment>
<keyword evidence="6" id="KW-0804">Transcription</keyword>
<dbReference type="SUPFAM" id="SSF52058">
    <property type="entry name" value="L domain-like"/>
    <property type="match status" value="1"/>
</dbReference>
<dbReference type="FunFam" id="1.10.10.60:FF:000024">
    <property type="entry name" value="DNA-directed RNA polymerases I, II, and III subunit"/>
    <property type="match status" value="1"/>
</dbReference>
<protein>
    <recommendedName>
        <fullName evidence="2">DNA-directed RNA polymerases I, II, and III subunit RPABC5</fullName>
    </recommendedName>
</protein>
<organism evidence="9 10">
    <name type="scientific">Pythium insidiosum</name>
    <name type="common">Pythiosis disease agent</name>
    <dbReference type="NCBI Taxonomy" id="114742"/>
    <lineage>
        <taxon>Eukaryota</taxon>
        <taxon>Sar</taxon>
        <taxon>Stramenopiles</taxon>
        <taxon>Oomycota</taxon>
        <taxon>Peronosporomycetes</taxon>
        <taxon>Pythiales</taxon>
        <taxon>Pythiaceae</taxon>
        <taxon>Pythium</taxon>
    </lineage>
</organism>
<dbReference type="GO" id="GO:0005665">
    <property type="term" value="C:RNA polymerase II, core complex"/>
    <property type="evidence" value="ECO:0007669"/>
    <property type="project" value="TreeGrafter"/>
</dbReference>
<evidence type="ECO:0000256" key="4">
    <source>
        <dbReference type="ARBA" id="ARBA00022723"/>
    </source>
</evidence>
<name>A0AAD5M641_PYTIN</name>
<dbReference type="HAMAP" id="MF_00250">
    <property type="entry name" value="RNApol_arch_Rpo10"/>
    <property type="match status" value="1"/>
</dbReference>
<dbReference type="InterPro" id="IPR000268">
    <property type="entry name" value="RPABC5/Rpb10"/>
</dbReference>
<evidence type="ECO:0000256" key="1">
    <source>
        <dbReference type="ARBA" id="ARBA00004123"/>
    </source>
</evidence>
<dbReference type="GO" id="GO:0003677">
    <property type="term" value="F:DNA binding"/>
    <property type="evidence" value="ECO:0007669"/>
    <property type="project" value="InterPro"/>
</dbReference>
<keyword evidence="4" id="KW-0479">Metal-binding</keyword>
<dbReference type="GO" id="GO:0005666">
    <property type="term" value="C:RNA polymerase III complex"/>
    <property type="evidence" value="ECO:0007669"/>
    <property type="project" value="TreeGrafter"/>
</dbReference>
<dbReference type="Gene3D" id="3.80.10.10">
    <property type="entry name" value="Ribonuclease Inhibitor"/>
    <property type="match status" value="1"/>
</dbReference>
<dbReference type="GO" id="GO:0006366">
    <property type="term" value="P:transcription by RNA polymerase II"/>
    <property type="evidence" value="ECO:0007669"/>
    <property type="project" value="TreeGrafter"/>
</dbReference>
<feature type="transmembrane region" description="Helical" evidence="8">
    <location>
        <begin position="120"/>
        <end position="144"/>
    </location>
</feature>
<keyword evidence="8" id="KW-1133">Transmembrane helix</keyword>
<dbReference type="SUPFAM" id="SSF46924">
    <property type="entry name" value="RNA polymerase subunit RPB10"/>
    <property type="match status" value="1"/>
</dbReference>